<proteinExistence type="predicted"/>
<dbReference type="Pfam" id="PF00158">
    <property type="entry name" value="Sigma54_activat"/>
    <property type="match status" value="1"/>
</dbReference>
<dbReference type="Pfam" id="PF00072">
    <property type="entry name" value="Response_reg"/>
    <property type="match status" value="1"/>
</dbReference>
<dbReference type="Gene3D" id="1.10.8.60">
    <property type="match status" value="1"/>
</dbReference>
<dbReference type="CDD" id="cd17534">
    <property type="entry name" value="REC_DC-like"/>
    <property type="match status" value="1"/>
</dbReference>
<dbReference type="Gene3D" id="3.40.50.300">
    <property type="entry name" value="P-loop containing nucleotide triphosphate hydrolases"/>
    <property type="match status" value="1"/>
</dbReference>
<dbReference type="InterPro" id="IPR011006">
    <property type="entry name" value="CheY-like_superfamily"/>
</dbReference>
<keyword evidence="4 10" id="KW-0238">DNA-binding</keyword>
<dbReference type="PROSITE" id="PS50045">
    <property type="entry name" value="SIGMA54_INTERACT_4"/>
    <property type="match status" value="1"/>
</dbReference>
<evidence type="ECO:0000259" key="8">
    <source>
        <dbReference type="PROSITE" id="PS50045"/>
    </source>
</evidence>
<dbReference type="InterPro" id="IPR058031">
    <property type="entry name" value="AAA_lid_NorR"/>
</dbReference>
<feature type="modified residue" description="4-aspartylphosphate" evidence="7">
    <location>
        <position position="54"/>
    </location>
</feature>
<dbReference type="SMART" id="SM00382">
    <property type="entry name" value="AAA"/>
    <property type="match status" value="1"/>
</dbReference>
<evidence type="ECO:0000256" key="1">
    <source>
        <dbReference type="ARBA" id="ARBA00022741"/>
    </source>
</evidence>
<evidence type="ECO:0000256" key="5">
    <source>
        <dbReference type="ARBA" id="ARBA00023159"/>
    </source>
</evidence>
<dbReference type="FunFam" id="3.40.50.300:FF:000006">
    <property type="entry name" value="DNA-binding transcriptional regulator NtrC"/>
    <property type="match status" value="1"/>
</dbReference>
<dbReference type="GO" id="GO:0005524">
    <property type="term" value="F:ATP binding"/>
    <property type="evidence" value="ECO:0007669"/>
    <property type="project" value="UniProtKB-KW"/>
</dbReference>
<dbReference type="InterPro" id="IPR025944">
    <property type="entry name" value="Sigma_54_int_dom_CS"/>
</dbReference>
<dbReference type="InterPro" id="IPR003593">
    <property type="entry name" value="AAA+_ATPase"/>
</dbReference>
<evidence type="ECO:0000256" key="4">
    <source>
        <dbReference type="ARBA" id="ARBA00023125"/>
    </source>
</evidence>
<evidence type="ECO:0000256" key="3">
    <source>
        <dbReference type="ARBA" id="ARBA00023015"/>
    </source>
</evidence>
<dbReference type="EMBL" id="FXTN01000004">
    <property type="protein sequence ID" value="SMO61235.1"/>
    <property type="molecule type" value="Genomic_DNA"/>
</dbReference>
<dbReference type="SUPFAM" id="SSF52172">
    <property type="entry name" value="CheY-like"/>
    <property type="match status" value="1"/>
</dbReference>
<dbReference type="SUPFAM" id="SSF52540">
    <property type="entry name" value="P-loop containing nucleoside triphosphate hydrolases"/>
    <property type="match status" value="1"/>
</dbReference>
<evidence type="ECO:0000256" key="6">
    <source>
        <dbReference type="ARBA" id="ARBA00023163"/>
    </source>
</evidence>
<dbReference type="GO" id="GO:0003677">
    <property type="term" value="F:DNA binding"/>
    <property type="evidence" value="ECO:0007669"/>
    <property type="project" value="UniProtKB-KW"/>
</dbReference>
<dbReference type="GO" id="GO:0006355">
    <property type="term" value="P:regulation of DNA-templated transcription"/>
    <property type="evidence" value="ECO:0007669"/>
    <property type="project" value="InterPro"/>
</dbReference>
<dbReference type="RefSeq" id="WP_142527799.1">
    <property type="nucleotide sequence ID" value="NZ_CBCSJO010000001.1"/>
</dbReference>
<dbReference type="Gene3D" id="1.10.10.60">
    <property type="entry name" value="Homeodomain-like"/>
    <property type="match status" value="1"/>
</dbReference>
<sequence length="466" mass="52360">MKAKILIVEDQFNEADQLRTILKQSGYTLCPIAGTGSGALEIIADEQPDLVLLDIQLKGRLDAIDLAMILNDRNIAFVFLSDHSDKQILNAAKSTRPYGFLVKPFREKDVMVMLDVAWYLHLQKQESDYMKIVQSRSPAILTGQEFKGIVGNSKPIRNLLENVKIIAPSDTSALILGETGTGKELVAQCIHQMSPRKTKPLIVVNCAALPASLIESELFGHEKGAFTGATEKRTGKFEQADQGTIFLDEVGELPPDLQQKFLRVLQEKEIEPIGGRKKKIDVRIIAATNRNLEEEIASGRFRMDLYYRLNVFPVTLPPLRERKEDIPLLANHFVQVYANKEGKVIRGLTDRVIQDMMNYHWPGNVRELENLMARSVLLARGTQISSLYLSASTQKTPVLQDNGNMKTITENERDHILAVLERCDWKIYGQGGAAEILEINSSTLSSRMKKLGIERKSILQRDRHSS</sequence>
<organism evidence="10 11">
    <name type="scientific">Pedobacter westerhofensis</name>
    <dbReference type="NCBI Taxonomy" id="425512"/>
    <lineage>
        <taxon>Bacteria</taxon>
        <taxon>Pseudomonadati</taxon>
        <taxon>Bacteroidota</taxon>
        <taxon>Sphingobacteriia</taxon>
        <taxon>Sphingobacteriales</taxon>
        <taxon>Sphingobacteriaceae</taxon>
        <taxon>Pedobacter</taxon>
    </lineage>
</organism>
<dbReference type="SUPFAM" id="SSF46689">
    <property type="entry name" value="Homeodomain-like"/>
    <property type="match status" value="1"/>
</dbReference>
<gene>
    <name evidence="10" type="ORF">SAMN06265348_10488</name>
</gene>
<dbReference type="CDD" id="cd00009">
    <property type="entry name" value="AAA"/>
    <property type="match status" value="1"/>
</dbReference>
<keyword evidence="11" id="KW-1185">Reference proteome</keyword>
<name>A0A521CPC6_9SPHI</name>
<dbReference type="InterPro" id="IPR001789">
    <property type="entry name" value="Sig_transdc_resp-reg_receiver"/>
</dbReference>
<dbReference type="Pfam" id="PF25601">
    <property type="entry name" value="AAA_lid_14"/>
    <property type="match status" value="1"/>
</dbReference>
<evidence type="ECO:0000313" key="11">
    <source>
        <dbReference type="Proteomes" id="UP000320300"/>
    </source>
</evidence>
<dbReference type="InterPro" id="IPR002078">
    <property type="entry name" value="Sigma_54_int"/>
</dbReference>
<dbReference type="FunFam" id="1.10.8.60:FF:000014">
    <property type="entry name" value="DNA-binding transcriptional regulator NtrC"/>
    <property type="match status" value="1"/>
</dbReference>
<evidence type="ECO:0000256" key="7">
    <source>
        <dbReference type="PROSITE-ProRule" id="PRU00169"/>
    </source>
</evidence>
<dbReference type="GO" id="GO:0000160">
    <property type="term" value="P:phosphorelay signal transduction system"/>
    <property type="evidence" value="ECO:0007669"/>
    <property type="project" value="InterPro"/>
</dbReference>
<evidence type="ECO:0000256" key="2">
    <source>
        <dbReference type="ARBA" id="ARBA00022840"/>
    </source>
</evidence>
<dbReference type="PROSITE" id="PS50110">
    <property type="entry name" value="RESPONSE_REGULATORY"/>
    <property type="match status" value="1"/>
</dbReference>
<keyword evidence="6" id="KW-0804">Transcription</keyword>
<dbReference type="InterPro" id="IPR027417">
    <property type="entry name" value="P-loop_NTPase"/>
</dbReference>
<keyword evidence="2" id="KW-0067">ATP-binding</keyword>
<feature type="domain" description="Sigma-54 factor interaction" evidence="8">
    <location>
        <begin position="149"/>
        <end position="377"/>
    </location>
</feature>
<keyword evidence="1" id="KW-0547">Nucleotide-binding</keyword>
<accession>A0A521CPC6</accession>
<evidence type="ECO:0000259" key="9">
    <source>
        <dbReference type="PROSITE" id="PS50110"/>
    </source>
</evidence>
<dbReference type="Proteomes" id="UP000320300">
    <property type="component" value="Unassembled WGS sequence"/>
</dbReference>
<dbReference type="OrthoDB" id="9767722at2"/>
<dbReference type="AlphaFoldDB" id="A0A521CPC6"/>
<dbReference type="SMART" id="SM00448">
    <property type="entry name" value="REC"/>
    <property type="match status" value="1"/>
</dbReference>
<protein>
    <submittedName>
        <fullName evidence="10">DNA-binding transcriptional response regulator, NtrC family, contains REC, AAA-type ATPase, and a Fis-type DNA-binding domains</fullName>
    </submittedName>
</protein>
<dbReference type="PANTHER" id="PTHR32071:SF117">
    <property type="entry name" value="PTS-DEPENDENT DIHYDROXYACETONE KINASE OPERON REGULATORY PROTEIN-RELATED"/>
    <property type="match status" value="1"/>
</dbReference>
<evidence type="ECO:0000313" key="10">
    <source>
        <dbReference type="EMBL" id="SMO61235.1"/>
    </source>
</evidence>
<dbReference type="InterPro" id="IPR009057">
    <property type="entry name" value="Homeodomain-like_sf"/>
</dbReference>
<reference evidence="10 11" key="1">
    <citation type="submission" date="2017-05" db="EMBL/GenBank/DDBJ databases">
        <authorList>
            <person name="Varghese N."/>
            <person name="Submissions S."/>
        </authorList>
    </citation>
    <scope>NUCLEOTIDE SEQUENCE [LARGE SCALE GENOMIC DNA]</scope>
    <source>
        <strain evidence="10 11">DSM 19036</strain>
    </source>
</reference>
<keyword evidence="5" id="KW-0010">Activator</keyword>
<keyword evidence="3" id="KW-0805">Transcription regulation</keyword>
<dbReference type="PROSITE" id="PS00688">
    <property type="entry name" value="SIGMA54_INTERACT_3"/>
    <property type="match status" value="1"/>
</dbReference>
<feature type="domain" description="Response regulatory" evidence="9">
    <location>
        <begin position="4"/>
        <end position="118"/>
    </location>
</feature>
<keyword evidence="7" id="KW-0597">Phosphoprotein</keyword>
<dbReference type="PANTHER" id="PTHR32071">
    <property type="entry name" value="TRANSCRIPTIONAL REGULATORY PROTEIN"/>
    <property type="match status" value="1"/>
</dbReference>
<dbReference type="Gene3D" id="3.40.50.2300">
    <property type="match status" value="1"/>
</dbReference>